<reference evidence="5" key="1">
    <citation type="journal article" date="2021" name="Genome Biol. Evol.">
        <title>A High-Quality Reference Genome for a Parasitic Bivalve with Doubly Uniparental Inheritance (Bivalvia: Unionida).</title>
        <authorList>
            <person name="Smith C.H."/>
        </authorList>
    </citation>
    <scope>NUCLEOTIDE SEQUENCE</scope>
    <source>
        <strain evidence="5">CHS0354</strain>
    </source>
</reference>
<comment type="caution">
    <text evidence="5">The sequence shown here is derived from an EMBL/GenBank/DDBJ whole genome shotgun (WGS) entry which is preliminary data.</text>
</comment>
<feature type="compositionally biased region" description="Polar residues" evidence="1">
    <location>
        <begin position="479"/>
        <end position="494"/>
    </location>
</feature>
<feature type="region of interest" description="Disordered" evidence="1">
    <location>
        <begin position="375"/>
        <end position="427"/>
    </location>
</feature>
<feature type="compositionally biased region" description="Basic and acidic residues" evidence="1">
    <location>
        <begin position="656"/>
        <end position="703"/>
    </location>
</feature>
<reference evidence="5" key="3">
    <citation type="submission" date="2023-05" db="EMBL/GenBank/DDBJ databases">
        <authorList>
            <person name="Smith C.H."/>
        </authorList>
    </citation>
    <scope>NUCLEOTIDE SEQUENCE</scope>
    <source>
        <strain evidence="5">CHS0354</strain>
        <tissue evidence="5">Mantle</tissue>
    </source>
</reference>
<evidence type="ECO:0000259" key="4">
    <source>
        <dbReference type="Pfam" id="PF23069"/>
    </source>
</evidence>
<feature type="transmembrane region" description="Helical" evidence="2">
    <location>
        <begin position="244"/>
        <end position="269"/>
    </location>
</feature>
<evidence type="ECO:0000256" key="2">
    <source>
        <dbReference type="SAM" id="Phobius"/>
    </source>
</evidence>
<evidence type="ECO:0000259" key="3">
    <source>
        <dbReference type="Pfam" id="PF04478"/>
    </source>
</evidence>
<dbReference type="EMBL" id="JAEAOA010000455">
    <property type="protein sequence ID" value="KAK3599503.1"/>
    <property type="molecule type" value="Genomic_DNA"/>
</dbReference>
<feature type="domain" description="DUF7042" evidence="4">
    <location>
        <begin position="39"/>
        <end position="152"/>
    </location>
</feature>
<feature type="compositionally biased region" description="Basic and acidic residues" evidence="1">
    <location>
        <begin position="465"/>
        <end position="478"/>
    </location>
</feature>
<feature type="region of interest" description="Disordered" evidence="1">
    <location>
        <begin position="448"/>
        <end position="723"/>
    </location>
</feature>
<accession>A0AAE0W2B9</accession>
<dbReference type="InterPro" id="IPR055470">
    <property type="entry name" value="DUF7042"/>
</dbReference>
<dbReference type="AlphaFoldDB" id="A0AAE0W2B9"/>
<feature type="compositionally biased region" description="Polar residues" evidence="1">
    <location>
        <begin position="505"/>
        <end position="514"/>
    </location>
</feature>
<feature type="compositionally biased region" description="Low complexity" evidence="1">
    <location>
        <begin position="530"/>
        <end position="541"/>
    </location>
</feature>
<feature type="domain" description="Mid2" evidence="3">
    <location>
        <begin position="201"/>
        <end position="276"/>
    </location>
</feature>
<feature type="compositionally biased region" description="Polar residues" evidence="1">
    <location>
        <begin position="605"/>
        <end position="620"/>
    </location>
</feature>
<reference evidence="5" key="2">
    <citation type="journal article" date="2021" name="Genome Biol. Evol.">
        <title>Developing a high-quality reference genome for a parasitic bivalve with doubly uniparental inheritance (Bivalvia: Unionida).</title>
        <authorList>
            <person name="Smith C.H."/>
        </authorList>
    </citation>
    <scope>NUCLEOTIDE SEQUENCE</scope>
    <source>
        <strain evidence="5">CHS0354</strain>
        <tissue evidence="5">Mantle</tissue>
    </source>
</reference>
<evidence type="ECO:0000313" key="5">
    <source>
        <dbReference type="EMBL" id="KAK3599503.1"/>
    </source>
</evidence>
<feature type="compositionally biased region" description="Basic and acidic residues" evidence="1">
    <location>
        <begin position="584"/>
        <end position="598"/>
    </location>
</feature>
<dbReference type="Pfam" id="PF23069">
    <property type="entry name" value="DUF7042"/>
    <property type="match status" value="1"/>
</dbReference>
<keyword evidence="2" id="KW-1133">Transmembrane helix</keyword>
<keyword evidence="2" id="KW-0472">Membrane</keyword>
<feature type="compositionally biased region" description="Polar residues" evidence="1">
    <location>
        <begin position="704"/>
        <end position="723"/>
    </location>
</feature>
<feature type="region of interest" description="Disordered" evidence="1">
    <location>
        <begin position="843"/>
        <end position="863"/>
    </location>
</feature>
<feature type="compositionally biased region" description="Basic and acidic residues" evidence="1">
    <location>
        <begin position="495"/>
        <end position="504"/>
    </location>
</feature>
<evidence type="ECO:0000313" key="6">
    <source>
        <dbReference type="Proteomes" id="UP001195483"/>
    </source>
</evidence>
<feature type="compositionally biased region" description="Basic and acidic residues" evidence="1">
    <location>
        <begin position="400"/>
        <end position="414"/>
    </location>
</feature>
<keyword evidence="2" id="KW-0812">Transmembrane</keyword>
<dbReference type="Proteomes" id="UP001195483">
    <property type="component" value="Unassembled WGS sequence"/>
</dbReference>
<dbReference type="InterPro" id="IPR007567">
    <property type="entry name" value="Mid2_dom"/>
</dbReference>
<feature type="region of interest" description="Disordered" evidence="1">
    <location>
        <begin position="278"/>
        <end position="317"/>
    </location>
</feature>
<gene>
    <name evidence="5" type="ORF">CHS0354_006632</name>
</gene>
<keyword evidence="6" id="KW-1185">Reference proteome</keyword>
<name>A0AAE0W2B9_9BIVA</name>
<evidence type="ECO:0000256" key="1">
    <source>
        <dbReference type="SAM" id="MobiDB-lite"/>
    </source>
</evidence>
<proteinExistence type="predicted"/>
<dbReference type="Pfam" id="PF04478">
    <property type="entry name" value="Mid2"/>
    <property type="match status" value="1"/>
</dbReference>
<feature type="compositionally biased region" description="Basic and acidic residues" evidence="1">
    <location>
        <begin position="286"/>
        <end position="303"/>
    </location>
</feature>
<sequence length="863" mass="94317">MSERRDRLILLQRHSPNYVKHRPMLRNTTPSRTLAILECPTVLLGSFSYSYTDGSTSICGNGNEVWDGCTDTKSMTFNYTMCSTRIAYSAIGTVRCIVSFTSGTYSFATVYNTDLLTDESTTYLFTCMMASKSGSKVSVSLSPKSCTPTQTPDTVPVNATGSTLGANMTLTPYSKLICPHLPHQPHLVFHLTSVSNPTTTTTTSITVTSTTNINTSTATATTTTTTTTTSSGGGSSTKNTVVDLTIIIAVSVVAGLLLVILIAVVFYMACIRKSKNARTASATRSEMQKKQETKTSKKSEKAKYGKRSPLSQKSNLPDVCEPVLEENKLNGVVRAMEEDMSYFRSKASVDKTPTNILSSPQNMIRVQSADYPLSEFEDDSLPATPRTPRRDSSNIIPFRENPEDVSSKFQRGSESEVSQKGLQGEKEKKAMSLFGSVQNDISGQTIKDQSMEHKTSMKTGNNADVTDKNAEKIKDKEQTSLAKSVEQGGQSQQEITKKTGKESPHVNNTVQNIANDFKTPENSVDENKRNTSSSEMTNESETAQKSNENKKILTRTSEMGKEPSNPNPDAKSLDTLSSNVTQAKEVDIGHTLQSKDENEQMIAPSKQNPDLNAEAVTSTPGKAIYAVNTGPQRKKNSRTPTKRSKSHKKNAKQKTHKDAKGDKQLILLKGRDGQDNVVDERDKGNNFAKAEHQQVESDKKEESPSSNNQVSQVGDSNQINTKAISPEPASSLENVVPPLLFQQIQENEDFSEKEHDHVETNRTGFTTDSELDCGGTEEEDIFDDAVIGNLLSSISDKRSRLNSLEAASRASSKLTRTPTGISIGLIGFKEGTGFFPELPTHYETGQPPTNSFFLTKMSTDPPK</sequence>
<protein>
    <submittedName>
        <fullName evidence="5">Uncharacterized protein</fullName>
    </submittedName>
</protein>
<feature type="compositionally biased region" description="Basic residues" evidence="1">
    <location>
        <begin position="632"/>
        <end position="655"/>
    </location>
</feature>
<feature type="compositionally biased region" description="Polar residues" evidence="1">
    <location>
        <begin position="846"/>
        <end position="863"/>
    </location>
</feature>
<organism evidence="5 6">
    <name type="scientific">Potamilus streckersoni</name>
    <dbReference type="NCBI Taxonomy" id="2493646"/>
    <lineage>
        <taxon>Eukaryota</taxon>
        <taxon>Metazoa</taxon>
        <taxon>Spiralia</taxon>
        <taxon>Lophotrochozoa</taxon>
        <taxon>Mollusca</taxon>
        <taxon>Bivalvia</taxon>
        <taxon>Autobranchia</taxon>
        <taxon>Heteroconchia</taxon>
        <taxon>Palaeoheterodonta</taxon>
        <taxon>Unionida</taxon>
        <taxon>Unionoidea</taxon>
        <taxon>Unionidae</taxon>
        <taxon>Ambleminae</taxon>
        <taxon>Lampsilini</taxon>
        <taxon>Potamilus</taxon>
    </lineage>
</organism>